<evidence type="ECO:0000256" key="1">
    <source>
        <dbReference type="ARBA" id="ARBA00004586"/>
    </source>
</evidence>
<keyword evidence="8" id="KW-1185">Reference proteome</keyword>
<organism evidence="7 8">
    <name type="scientific">Handroanthus impetiginosus</name>
    <dbReference type="NCBI Taxonomy" id="429701"/>
    <lineage>
        <taxon>Eukaryota</taxon>
        <taxon>Viridiplantae</taxon>
        <taxon>Streptophyta</taxon>
        <taxon>Embryophyta</taxon>
        <taxon>Tracheophyta</taxon>
        <taxon>Spermatophyta</taxon>
        <taxon>Magnoliopsida</taxon>
        <taxon>eudicotyledons</taxon>
        <taxon>Gunneridae</taxon>
        <taxon>Pentapetalae</taxon>
        <taxon>asterids</taxon>
        <taxon>lamiids</taxon>
        <taxon>Lamiales</taxon>
        <taxon>Bignoniaceae</taxon>
        <taxon>Crescentiina</taxon>
        <taxon>Tabebuia alliance</taxon>
        <taxon>Handroanthus</taxon>
    </lineage>
</organism>
<keyword evidence="4" id="KW-0256">Endoplasmic reticulum</keyword>
<evidence type="ECO:0000256" key="2">
    <source>
        <dbReference type="ARBA" id="ARBA00007141"/>
    </source>
</evidence>
<dbReference type="EMBL" id="NKXS01005373">
    <property type="protein sequence ID" value="PIN03845.1"/>
    <property type="molecule type" value="Genomic_DNA"/>
</dbReference>
<sequence length="133" mass="15788">MTEEVSIWGWPLQTAGMLTTEYSSRSFSVISGRVTEWSTWETKYSVREANSSWIQGRWSSSVVQFDPNTWILEYKKSFLSDNSRMVFALVEFLKFRVIIEFEKMKQQFWLPFVFGRRRRSSSDFTEGRILIPT</sequence>
<evidence type="ECO:0000256" key="5">
    <source>
        <dbReference type="ARBA" id="ARBA00022989"/>
    </source>
</evidence>
<gene>
    <name evidence="7" type="ORF">CDL12_23624</name>
</gene>
<evidence type="ECO:0000313" key="8">
    <source>
        <dbReference type="Proteomes" id="UP000231279"/>
    </source>
</evidence>
<dbReference type="PANTHER" id="PTHR10868">
    <property type="entry name" value="SIGMA 1-TYPE OPIOID RECEPTOR-RELATED"/>
    <property type="match status" value="1"/>
</dbReference>
<accession>A0A2G9GF83</accession>
<dbReference type="Proteomes" id="UP000231279">
    <property type="component" value="Unassembled WGS sequence"/>
</dbReference>
<protein>
    <submittedName>
        <fullName evidence="7">Uncharacterized protein</fullName>
    </submittedName>
</protein>
<keyword evidence="6" id="KW-0472">Membrane</keyword>
<dbReference type="AlphaFoldDB" id="A0A2G9GF83"/>
<keyword evidence="3" id="KW-0812">Transmembrane</keyword>
<evidence type="ECO:0000313" key="7">
    <source>
        <dbReference type="EMBL" id="PIN03845.1"/>
    </source>
</evidence>
<dbReference type="InterPro" id="IPR006716">
    <property type="entry name" value="ERG2_sigma1_rcpt-like"/>
</dbReference>
<comment type="similarity">
    <text evidence="2">Belongs to the ERG2 family.</text>
</comment>
<evidence type="ECO:0000256" key="6">
    <source>
        <dbReference type="ARBA" id="ARBA00023136"/>
    </source>
</evidence>
<evidence type="ECO:0000256" key="4">
    <source>
        <dbReference type="ARBA" id="ARBA00022824"/>
    </source>
</evidence>
<name>A0A2G9GF83_9LAMI</name>
<reference evidence="8" key="1">
    <citation type="journal article" date="2018" name="Gigascience">
        <title>Genome assembly of the Pink Ipe (Handroanthus impetiginosus, Bignoniaceae), a highly valued, ecologically keystone Neotropical timber forest tree.</title>
        <authorList>
            <person name="Silva-Junior O.B."/>
            <person name="Grattapaglia D."/>
            <person name="Novaes E."/>
            <person name="Collevatti R.G."/>
        </authorList>
    </citation>
    <scope>NUCLEOTIDE SEQUENCE [LARGE SCALE GENOMIC DNA]</scope>
    <source>
        <strain evidence="8">cv. UFG-1</strain>
    </source>
</reference>
<comment type="subcellular location">
    <subcellularLocation>
        <location evidence="1">Endoplasmic reticulum membrane</location>
    </subcellularLocation>
</comment>
<dbReference type="GO" id="GO:0005789">
    <property type="term" value="C:endoplasmic reticulum membrane"/>
    <property type="evidence" value="ECO:0007669"/>
    <property type="project" value="UniProtKB-SubCell"/>
</dbReference>
<evidence type="ECO:0000256" key="3">
    <source>
        <dbReference type="ARBA" id="ARBA00022692"/>
    </source>
</evidence>
<keyword evidence="5" id="KW-1133">Transmembrane helix</keyword>
<dbReference type="PANTHER" id="PTHR10868:SF1">
    <property type="entry name" value="SIGMA NON-OPIOID INTRACELLULAR RECEPTOR 1"/>
    <property type="match status" value="1"/>
</dbReference>
<dbReference type="STRING" id="429701.A0A2G9GF83"/>
<comment type="caution">
    <text evidence="7">The sequence shown here is derived from an EMBL/GenBank/DDBJ whole genome shotgun (WGS) entry which is preliminary data.</text>
</comment>
<proteinExistence type="inferred from homology"/>
<dbReference type="OrthoDB" id="347124at2759"/>